<accession>A0A8J2R572</accession>
<proteinExistence type="predicted"/>
<evidence type="ECO:0000313" key="2">
    <source>
        <dbReference type="Proteomes" id="UP000789524"/>
    </source>
</evidence>
<evidence type="ECO:0000313" key="1">
    <source>
        <dbReference type="EMBL" id="CAG9578893.1"/>
    </source>
</evidence>
<protein>
    <submittedName>
        <fullName evidence="1">(African queen) hypothetical protein</fullName>
    </submittedName>
</protein>
<keyword evidence="2" id="KW-1185">Reference proteome</keyword>
<comment type="caution">
    <text evidence="1">The sequence shown here is derived from an EMBL/GenBank/DDBJ whole genome shotgun (WGS) entry which is preliminary data.</text>
</comment>
<dbReference type="Proteomes" id="UP000789524">
    <property type="component" value="Unassembled WGS sequence"/>
</dbReference>
<organism evidence="1 2">
    <name type="scientific">Danaus chrysippus</name>
    <name type="common">African queen</name>
    <dbReference type="NCBI Taxonomy" id="151541"/>
    <lineage>
        <taxon>Eukaryota</taxon>
        <taxon>Metazoa</taxon>
        <taxon>Ecdysozoa</taxon>
        <taxon>Arthropoda</taxon>
        <taxon>Hexapoda</taxon>
        <taxon>Insecta</taxon>
        <taxon>Pterygota</taxon>
        <taxon>Neoptera</taxon>
        <taxon>Endopterygota</taxon>
        <taxon>Lepidoptera</taxon>
        <taxon>Glossata</taxon>
        <taxon>Ditrysia</taxon>
        <taxon>Papilionoidea</taxon>
        <taxon>Nymphalidae</taxon>
        <taxon>Danainae</taxon>
        <taxon>Danaini</taxon>
        <taxon>Danaina</taxon>
        <taxon>Danaus</taxon>
        <taxon>Anosia</taxon>
    </lineage>
</organism>
<name>A0A8J2R572_9NEOP</name>
<gene>
    <name evidence="1" type="ORF">DCHRY22_LOCUS12913</name>
</gene>
<dbReference type="AlphaFoldDB" id="A0A8J2R572"/>
<dbReference type="EMBL" id="CAKASE010000078">
    <property type="protein sequence ID" value="CAG9578893.1"/>
    <property type="molecule type" value="Genomic_DNA"/>
</dbReference>
<sequence>MQRQYYIFVCPPATCLALLALARRSRSFSIPSTEFSSCGLDLPNIGRIYVFFNFSPGCLCDVSITCVIGKCLQRDVVMGGFRLVPAHNATGDAHSRVQIASITFG</sequence>
<reference evidence="1" key="1">
    <citation type="submission" date="2021-09" db="EMBL/GenBank/DDBJ databases">
        <authorList>
            <person name="Martin H S."/>
        </authorList>
    </citation>
    <scope>NUCLEOTIDE SEQUENCE</scope>
</reference>